<dbReference type="EMBL" id="PYAS01000016">
    <property type="protein sequence ID" value="PSL23483.1"/>
    <property type="molecule type" value="Genomic_DNA"/>
</dbReference>
<proteinExistence type="inferred from homology"/>
<dbReference type="GO" id="GO:0042742">
    <property type="term" value="P:defense response to bacterium"/>
    <property type="evidence" value="ECO:0007669"/>
    <property type="project" value="UniProtKB-KW"/>
</dbReference>
<evidence type="ECO:0000256" key="4">
    <source>
        <dbReference type="ARBA" id="ARBA00022801"/>
    </source>
</evidence>
<dbReference type="InterPro" id="IPR051018">
    <property type="entry name" value="Bacteriophage_GH24"/>
</dbReference>
<feature type="chain" id="PRO_5015194381" description="Lysozyme" evidence="7">
    <location>
        <begin position="25"/>
        <end position="159"/>
    </location>
</feature>
<reference evidence="8 9" key="1">
    <citation type="submission" date="2018-03" db="EMBL/GenBank/DDBJ databases">
        <title>Genomic Encyclopedia of Archaeal and Bacterial Type Strains, Phase II (KMG-II): from individual species to whole genera.</title>
        <authorList>
            <person name="Goeker M."/>
        </authorList>
    </citation>
    <scope>NUCLEOTIDE SEQUENCE [LARGE SCALE GENOMIC DNA]</scope>
    <source>
        <strain evidence="8 9">DSM 29057</strain>
    </source>
</reference>
<comment type="similarity">
    <text evidence="6">Belongs to the glycosyl hydrolase 24 family.</text>
</comment>
<dbReference type="Pfam" id="PF00959">
    <property type="entry name" value="Phage_lysozyme"/>
    <property type="match status" value="1"/>
</dbReference>
<sequence length="159" mass="17633">MSLGNKLTGAAVAAMLSIAVPFVAVEEGFRSVPYKDIGGVWTWCYGETEGQKPSGPVSKEQCDFLLRTKLRAIGIAVWYLVDTPMTNSRWAALTSFTYNVGLNAFRTSTLRRKLNAGHPQACQELMRWTFVKKTDCKIAANGCMGLPKRRMKEMSLCQS</sequence>
<dbReference type="GO" id="GO:0009253">
    <property type="term" value="P:peptidoglycan catabolic process"/>
    <property type="evidence" value="ECO:0007669"/>
    <property type="project" value="InterPro"/>
</dbReference>
<evidence type="ECO:0000256" key="6">
    <source>
        <dbReference type="RuleBase" id="RU003788"/>
    </source>
</evidence>
<keyword evidence="7" id="KW-0732">Signal</keyword>
<keyword evidence="3 6" id="KW-0081">Bacteriolytic enzyme</keyword>
<dbReference type="Proteomes" id="UP000241964">
    <property type="component" value="Unassembled WGS sequence"/>
</dbReference>
<evidence type="ECO:0000256" key="7">
    <source>
        <dbReference type="SAM" id="SignalP"/>
    </source>
</evidence>
<organism evidence="8 9">
    <name type="scientific">Dyadobacter jiangsuensis</name>
    <dbReference type="NCBI Taxonomy" id="1591085"/>
    <lineage>
        <taxon>Bacteria</taxon>
        <taxon>Pseudomonadati</taxon>
        <taxon>Bacteroidota</taxon>
        <taxon>Cytophagia</taxon>
        <taxon>Cytophagales</taxon>
        <taxon>Spirosomataceae</taxon>
        <taxon>Dyadobacter</taxon>
    </lineage>
</organism>
<feature type="signal peptide" evidence="7">
    <location>
        <begin position="1"/>
        <end position="24"/>
    </location>
</feature>
<dbReference type="InterPro" id="IPR002196">
    <property type="entry name" value="Glyco_hydro_24"/>
</dbReference>
<dbReference type="InterPro" id="IPR034690">
    <property type="entry name" value="Endolysin_T4_type"/>
</dbReference>
<evidence type="ECO:0000313" key="8">
    <source>
        <dbReference type="EMBL" id="PSL23483.1"/>
    </source>
</evidence>
<dbReference type="OrthoDB" id="5327667at2"/>
<evidence type="ECO:0000256" key="3">
    <source>
        <dbReference type="ARBA" id="ARBA00022638"/>
    </source>
</evidence>
<evidence type="ECO:0000256" key="2">
    <source>
        <dbReference type="ARBA" id="ARBA00022529"/>
    </source>
</evidence>
<evidence type="ECO:0000256" key="5">
    <source>
        <dbReference type="ARBA" id="ARBA00023295"/>
    </source>
</evidence>
<dbReference type="InterPro" id="IPR023347">
    <property type="entry name" value="Lysozyme_dom_sf"/>
</dbReference>
<protein>
    <recommendedName>
        <fullName evidence="6">Lysozyme</fullName>
        <ecNumber evidence="6">3.2.1.17</ecNumber>
    </recommendedName>
</protein>
<dbReference type="HAMAP" id="MF_04110">
    <property type="entry name" value="ENDOLYSIN_T4"/>
    <property type="match status" value="1"/>
</dbReference>
<accession>A0A2P8FP63</accession>
<dbReference type="SUPFAM" id="SSF53955">
    <property type="entry name" value="Lysozyme-like"/>
    <property type="match status" value="1"/>
</dbReference>
<keyword evidence="4 6" id="KW-0378">Hydrolase</keyword>
<dbReference type="AlphaFoldDB" id="A0A2P8FP63"/>
<dbReference type="PANTHER" id="PTHR38107:SF3">
    <property type="entry name" value="LYSOZYME RRRD-RELATED"/>
    <property type="match status" value="1"/>
</dbReference>
<dbReference type="InterPro" id="IPR023346">
    <property type="entry name" value="Lysozyme-like_dom_sf"/>
</dbReference>
<comment type="caution">
    <text evidence="8">The sequence shown here is derived from an EMBL/GenBank/DDBJ whole genome shotgun (WGS) entry which is preliminary data.</text>
</comment>
<dbReference type="GO" id="GO:0016998">
    <property type="term" value="P:cell wall macromolecule catabolic process"/>
    <property type="evidence" value="ECO:0007669"/>
    <property type="project" value="InterPro"/>
</dbReference>
<keyword evidence="5 6" id="KW-0326">Glycosidase</keyword>
<name>A0A2P8FP63_9BACT</name>
<evidence type="ECO:0000313" key="9">
    <source>
        <dbReference type="Proteomes" id="UP000241964"/>
    </source>
</evidence>
<keyword evidence="9" id="KW-1185">Reference proteome</keyword>
<dbReference type="GO" id="GO:0003796">
    <property type="term" value="F:lysozyme activity"/>
    <property type="evidence" value="ECO:0007669"/>
    <property type="project" value="UniProtKB-EC"/>
</dbReference>
<gene>
    <name evidence="8" type="ORF">CLV60_11638</name>
</gene>
<comment type="catalytic activity">
    <reaction evidence="1 6">
        <text>Hydrolysis of (1-&gt;4)-beta-linkages between N-acetylmuramic acid and N-acetyl-D-glucosamine residues in a peptidoglycan and between N-acetyl-D-glucosamine residues in chitodextrins.</text>
        <dbReference type="EC" id="3.2.1.17"/>
    </reaction>
</comment>
<dbReference type="PANTHER" id="PTHR38107">
    <property type="match status" value="1"/>
</dbReference>
<dbReference type="GO" id="GO:0031640">
    <property type="term" value="P:killing of cells of another organism"/>
    <property type="evidence" value="ECO:0007669"/>
    <property type="project" value="UniProtKB-KW"/>
</dbReference>
<keyword evidence="2 6" id="KW-0929">Antimicrobial</keyword>
<evidence type="ECO:0000256" key="1">
    <source>
        <dbReference type="ARBA" id="ARBA00000632"/>
    </source>
</evidence>
<dbReference type="EC" id="3.2.1.17" evidence="6"/>
<dbReference type="Gene3D" id="1.10.530.40">
    <property type="match status" value="1"/>
</dbReference>
<dbReference type="CDD" id="cd16900">
    <property type="entry name" value="endolysin_R21-like"/>
    <property type="match status" value="1"/>
</dbReference>